<dbReference type="EC" id="2.3.1.-" evidence="4"/>
<name>A0ABV8XR50_9DEIO</name>
<dbReference type="GO" id="GO:0016746">
    <property type="term" value="F:acyltransferase activity"/>
    <property type="evidence" value="ECO:0007669"/>
    <property type="project" value="UniProtKB-KW"/>
</dbReference>
<dbReference type="PANTHER" id="PTHR43877:SF2">
    <property type="entry name" value="AMINOALKYLPHOSPHONATE N-ACETYLTRANSFERASE-RELATED"/>
    <property type="match status" value="1"/>
</dbReference>
<dbReference type="Gene3D" id="3.40.630.30">
    <property type="match status" value="1"/>
</dbReference>
<dbReference type="InterPro" id="IPR000182">
    <property type="entry name" value="GNAT_dom"/>
</dbReference>
<feature type="domain" description="N-acetyltransferase" evidence="3">
    <location>
        <begin position="1"/>
        <end position="150"/>
    </location>
</feature>
<sequence length="165" mass="18132">MTQFHLESGADPERDAFVSAALVAYNAGHSAMLRQRFDPQHLKAVPVETYLLADNGEVMGGCTGRAVPLWGWLEIDLLWLHEALRGLGWGTQLLAAVEAQAAALGCTRAKLSTWEFQAQPFYERQGYVVYAEEHDYPPGHTNYLMRKELAAREGAAGTAQPSSTV</sequence>
<proteinExistence type="predicted"/>
<evidence type="ECO:0000313" key="5">
    <source>
        <dbReference type="Proteomes" id="UP001595998"/>
    </source>
</evidence>
<keyword evidence="1 4" id="KW-0808">Transferase</keyword>
<evidence type="ECO:0000313" key="4">
    <source>
        <dbReference type="EMBL" id="MFC4426815.1"/>
    </source>
</evidence>
<dbReference type="InterPro" id="IPR050832">
    <property type="entry name" value="Bact_Acetyltransf"/>
</dbReference>
<reference evidence="5" key="1">
    <citation type="journal article" date="2019" name="Int. J. Syst. Evol. Microbiol.">
        <title>The Global Catalogue of Microorganisms (GCM) 10K type strain sequencing project: providing services to taxonomists for standard genome sequencing and annotation.</title>
        <authorList>
            <consortium name="The Broad Institute Genomics Platform"/>
            <consortium name="The Broad Institute Genome Sequencing Center for Infectious Disease"/>
            <person name="Wu L."/>
            <person name="Ma J."/>
        </authorList>
    </citation>
    <scope>NUCLEOTIDE SEQUENCE [LARGE SCALE GENOMIC DNA]</scope>
    <source>
        <strain evidence="5">CCUG 56029</strain>
    </source>
</reference>
<dbReference type="Proteomes" id="UP001595998">
    <property type="component" value="Unassembled WGS sequence"/>
</dbReference>
<dbReference type="EMBL" id="JBHSEH010000012">
    <property type="protein sequence ID" value="MFC4426815.1"/>
    <property type="molecule type" value="Genomic_DNA"/>
</dbReference>
<organism evidence="4 5">
    <name type="scientific">Deinococcus navajonensis</name>
    <dbReference type="NCBI Taxonomy" id="309884"/>
    <lineage>
        <taxon>Bacteria</taxon>
        <taxon>Thermotogati</taxon>
        <taxon>Deinococcota</taxon>
        <taxon>Deinococci</taxon>
        <taxon>Deinococcales</taxon>
        <taxon>Deinococcaceae</taxon>
        <taxon>Deinococcus</taxon>
    </lineage>
</organism>
<protein>
    <submittedName>
        <fullName evidence="4">GNAT family N-acetyltransferase</fullName>
        <ecNumber evidence="4">2.3.1.-</ecNumber>
    </submittedName>
</protein>
<dbReference type="PANTHER" id="PTHR43877">
    <property type="entry name" value="AMINOALKYLPHOSPHONATE N-ACETYLTRANSFERASE-RELATED-RELATED"/>
    <property type="match status" value="1"/>
</dbReference>
<gene>
    <name evidence="4" type="ORF">ACFOZ9_11405</name>
</gene>
<evidence type="ECO:0000256" key="2">
    <source>
        <dbReference type="ARBA" id="ARBA00023315"/>
    </source>
</evidence>
<dbReference type="PROSITE" id="PS51186">
    <property type="entry name" value="GNAT"/>
    <property type="match status" value="1"/>
</dbReference>
<dbReference type="InterPro" id="IPR016181">
    <property type="entry name" value="Acyl_CoA_acyltransferase"/>
</dbReference>
<keyword evidence="5" id="KW-1185">Reference proteome</keyword>
<keyword evidence="2 4" id="KW-0012">Acyltransferase</keyword>
<dbReference type="RefSeq" id="WP_380039678.1">
    <property type="nucleotide sequence ID" value="NZ_JBHSEH010000012.1"/>
</dbReference>
<evidence type="ECO:0000259" key="3">
    <source>
        <dbReference type="PROSITE" id="PS51186"/>
    </source>
</evidence>
<accession>A0ABV8XR50</accession>
<dbReference type="Pfam" id="PF00583">
    <property type="entry name" value="Acetyltransf_1"/>
    <property type="match status" value="1"/>
</dbReference>
<comment type="caution">
    <text evidence="4">The sequence shown here is derived from an EMBL/GenBank/DDBJ whole genome shotgun (WGS) entry which is preliminary data.</text>
</comment>
<dbReference type="SUPFAM" id="SSF55729">
    <property type="entry name" value="Acyl-CoA N-acyltransferases (Nat)"/>
    <property type="match status" value="1"/>
</dbReference>
<evidence type="ECO:0000256" key="1">
    <source>
        <dbReference type="ARBA" id="ARBA00022679"/>
    </source>
</evidence>